<proteinExistence type="predicted"/>
<dbReference type="Pfam" id="PF04248">
    <property type="entry name" value="NTP_transf_9"/>
    <property type="match status" value="1"/>
</dbReference>
<accession>A0ABU2Q764</accession>
<dbReference type="Gene3D" id="2.170.150.40">
    <property type="entry name" value="Domain of unknown function (DUF427)"/>
    <property type="match status" value="1"/>
</dbReference>
<reference evidence="3" key="1">
    <citation type="submission" date="2023-07" db="EMBL/GenBank/DDBJ databases">
        <title>30 novel species of actinomycetes from the DSMZ collection.</title>
        <authorList>
            <person name="Nouioui I."/>
        </authorList>
    </citation>
    <scope>NUCLEOTIDE SEQUENCE [LARGE SCALE GENOMIC DNA]</scope>
    <source>
        <strain evidence="3">DSM 41636</strain>
    </source>
</reference>
<organism evidence="2 3">
    <name type="scientific">Streptomyces edwardsiae</name>
    <dbReference type="NCBI Taxonomy" id="3075527"/>
    <lineage>
        <taxon>Bacteria</taxon>
        <taxon>Bacillati</taxon>
        <taxon>Actinomycetota</taxon>
        <taxon>Actinomycetes</taxon>
        <taxon>Kitasatosporales</taxon>
        <taxon>Streptomycetaceae</taxon>
        <taxon>Streptomyces</taxon>
    </lineage>
</organism>
<dbReference type="Proteomes" id="UP001183881">
    <property type="component" value="Unassembled WGS sequence"/>
</dbReference>
<evidence type="ECO:0000259" key="1">
    <source>
        <dbReference type="Pfam" id="PF04248"/>
    </source>
</evidence>
<dbReference type="InterPro" id="IPR007361">
    <property type="entry name" value="DUF427"/>
</dbReference>
<evidence type="ECO:0000313" key="2">
    <source>
        <dbReference type="EMBL" id="MDT0399916.1"/>
    </source>
</evidence>
<feature type="non-terminal residue" evidence="2">
    <location>
        <position position="1"/>
    </location>
</feature>
<evidence type="ECO:0000313" key="3">
    <source>
        <dbReference type="Proteomes" id="UP001183881"/>
    </source>
</evidence>
<dbReference type="InterPro" id="IPR038694">
    <property type="entry name" value="DUF427_sf"/>
</dbReference>
<protein>
    <submittedName>
        <fullName evidence="2">DUF427 domain-containing protein</fullName>
    </submittedName>
</protein>
<gene>
    <name evidence="2" type="ORF">RM705_35225</name>
</gene>
<dbReference type="RefSeq" id="WP_311649457.1">
    <property type="nucleotide sequence ID" value="NZ_JAVRFA010000181.1"/>
</dbReference>
<comment type="caution">
    <text evidence="2">The sequence shown here is derived from an EMBL/GenBank/DDBJ whole genome shotgun (WGS) entry which is preliminary data.</text>
</comment>
<name>A0ABU2Q764_9ACTN</name>
<sequence length="97" mass="10866">ESHDPMLLFETGLPTRYYLPREDVTTALEVSNTVTYCAYKGRATYYSVPGGAADVAWAYHEPLLDAVPVSGRICFFDERVDMSVDGERVDRPVTAWS</sequence>
<dbReference type="EMBL" id="JAVRFA010000181">
    <property type="protein sequence ID" value="MDT0399916.1"/>
    <property type="molecule type" value="Genomic_DNA"/>
</dbReference>
<keyword evidence="3" id="KW-1185">Reference proteome</keyword>
<dbReference type="PANTHER" id="PTHR34310:SF9">
    <property type="entry name" value="BLR5716 PROTEIN"/>
    <property type="match status" value="1"/>
</dbReference>
<feature type="domain" description="DUF427" evidence="1">
    <location>
        <begin position="1"/>
        <end position="77"/>
    </location>
</feature>
<dbReference type="PANTHER" id="PTHR34310">
    <property type="entry name" value="DUF427 DOMAIN PROTEIN (AFU_ORTHOLOGUE AFUA_3G02220)"/>
    <property type="match status" value="1"/>
</dbReference>